<accession>A0A8J4DUH0</accession>
<sequence length="565" mass="59223">MRGGAGGRLRWGGTHCGHRLGLTVGWHFKGVYTVGARVARQWFTRDDLVRGTWAHIAPADAPDALLPRVGLLVVHGFGPSLYRNEVPWDAFAPRDPPREPPCLPADLYAFHRPPSALVGWMMEFTRDTGLPIALYQCEMSGGIDVETALVCDADGITLTVRGPRRFRQWRDGHWERARRDPLQTMLRALWARPDGWVFPPHERPFDNALRVPVDVLRRRSIHVAALVGDGLAVRNLLAHRVLDARHTAEVLAAAAASGSVEAVGLLLAHGAPVDVPEPVGYAANPDCAAELLEAGAGLDGALARVAGHGFGATARYLVARGSAVDFRAGGHRLWFAAAAGGVGWLVDRALAEGVDIDATDGWQGSALAAAAGAGQVSIVDRLLAAGAVVTSESVTHAAREGRIVVLRTLLDHGGDPNSQSLQGTALYQAACGGFRDTVALLLDAGADPAAAASGCGVALAGACHGGNIEVVELLLAAAPGLVDATGASDMTPLWQAVGHGDQAIVDMLLAHGADPEASTRWGYRLSAYAARQGVSLATGSIPAGPVPISPVSHPASRRRVPRRAD</sequence>
<dbReference type="Pfam" id="PF12796">
    <property type="entry name" value="Ank_2"/>
    <property type="match status" value="2"/>
</dbReference>
<proteinExistence type="predicted"/>
<feature type="repeat" description="ANK" evidence="1">
    <location>
        <begin position="488"/>
        <end position="520"/>
    </location>
</feature>
<dbReference type="AlphaFoldDB" id="A0A8J4DUH0"/>
<dbReference type="PANTHER" id="PTHR24133">
    <property type="entry name" value="ANKYRIN DOMAIN-CONTAINING"/>
    <property type="match status" value="1"/>
</dbReference>
<feature type="compositionally biased region" description="Basic residues" evidence="2">
    <location>
        <begin position="555"/>
        <end position="565"/>
    </location>
</feature>
<evidence type="ECO:0000313" key="3">
    <source>
        <dbReference type="EMBL" id="GIJ50351.1"/>
    </source>
</evidence>
<dbReference type="InterPro" id="IPR052391">
    <property type="entry name" value="E3_Ligase-Neurotoxin"/>
</dbReference>
<evidence type="ECO:0000256" key="1">
    <source>
        <dbReference type="PROSITE-ProRule" id="PRU00023"/>
    </source>
</evidence>
<dbReference type="PROSITE" id="PS50297">
    <property type="entry name" value="ANK_REP_REGION"/>
    <property type="match status" value="1"/>
</dbReference>
<evidence type="ECO:0000256" key="2">
    <source>
        <dbReference type="SAM" id="MobiDB-lite"/>
    </source>
</evidence>
<dbReference type="RefSeq" id="WP_203903792.1">
    <property type="nucleotide sequence ID" value="NZ_BOPF01000035.1"/>
</dbReference>
<protein>
    <recommendedName>
        <fullName evidence="5">Ankyrin repeat domain-containing protein</fullName>
    </recommendedName>
</protein>
<dbReference type="InterPro" id="IPR002110">
    <property type="entry name" value="Ankyrin_rpt"/>
</dbReference>
<dbReference type="Proteomes" id="UP000619260">
    <property type="component" value="Unassembled WGS sequence"/>
</dbReference>
<evidence type="ECO:0000313" key="4">
    <source>
        <dbReference type="Proteomes" id="UP000619260"/>
    </source>
</evidence>
<evidence type="ECO:0008006" key="5">
    <source>
        <dbReference type="Google" id="ProtNLM"/>
    </source>
</evidence>
<dbReference type="SMART" id="SM00248">
    <property type="entry name" value="ANK"/>
    <property type="match status" value="5"/>
</dbReference>
<organism evidence="3 4">
    <name type="scientific">Virgisporangium aliadipatigenens</name>
    <dbReference type="NCBI Taxonomy" id="741659"/>
    <lineage>
        <taxon>Bacteria</taxon>
        <taxon>Bacillati</taxon>
        <taxon>Actinomycetota</taxon>
        <taxon>Actinomycetes</taxon>
        <taxon>Micromonosporales</taxon>
        <taxon>Micromonosporaceae</taxon>
        <taxon>Virgisporangium</taxon>
    </lineage>
</organism>
<comment type="caution">
    <text evidence="3">The sequence shown here is derived from an EMBL/GenBank/DDBJ whole genome shotgun (WGS) entry which is preliminary data.</text>
</comment>
<dbReference type="SUPFAM" id="SSF48403">
    <property type="entry name" value="Ankyrin repeat"/>
    <property type="match status" value="2"/>
</dbReference>
<keyword evidence="1" id="KW-0040">ANK repeat</keyword>
<gene>
    <name evidence="3" type="ORF">Val02_72370</name>
</gene>
<dbReference type="InterPro" id="IPR036770">
    <property type="entry name" value="Ankyrin_rpt-contain_sf"/>
</dbReference>
<dbReference type="PANTHER" id="PTHR24133:SF40">
    <property type="entry name" value="ANKYRIN REPEAT DOMAIN 44"/>
    <property type="match status" value="1"/>
</dbReference>
<dbReference type="EMBL" id="BOPF01000035">
    <property type="protein sequence ID" value="GIJ50351.1"/>
    <property type="molecule type" value="Genomic_DNA"/>
</dbReference>
<dbReference type="PROSITE" id="PS50088">
    <property type="entry name" value="ANK_REPEAT"/>
    <property type="match status" value="1"/>
</dbReference>
<name>A0A8J4DUH0_9ACTN</name>
<feature type="region of interest" description="Disordered" evidence="2">
    <location>
        <begin position="545"/>
        <end position="565"/>
    </location>
</feature>
<dbReference type="Pfam" id="PF00023">
    <property type="entry name" value="Ank"/>
    <property type="match status" value="1"/>
</dbReference>
<keyword evidence="4" id="KW-1185">Reference proteome</keyword>
<dbReference type="Gene3D" id="1.25.40.20">
    <property type="entry name" value="Ankyrin repeat-containing domain"/>
    <property type="match status" value="1"/>
</dbReference>
<reference evidence="3" key="1">
    <citation type="submission" date="2021-01" db="EMBL/GenBank/DDBJ databases">
        <title>Whole genome shotgun sequence of Virgisporangium aliadipatigenens NBRC 105644.</title>
        <authorList>
            <person name="Komaki H."/>
            <person name="Tamura T."/>
        </authorList>
    </citation>
    <scope>NUCLEOTIDE SEQUENCE</scope>
    <source>
        <strain evidence="3">NBRC 105644</strain>
    </source>
</reference>